<reference evidence="1 2" key="1">
    <citation type="submission" date="2020-08" db="EMBL/GenBank/DDBJ databases">
        <title>Genomic Encyclopedia of Type Strains, Phase IV (KMG-IV): sequencing the most valuable type-strain genomes for metagenomic binning, comparative biology and taxonomic classification.</title>
        <authorList>
            <person name="Goeker M."/>
        </authorList>
    </citation>
    <scope>NUCLEOTIDE SEQUENCE [LARGE SCALE GENOMIC DNA]</scope>
    <source>
        <strain evidence="1 2">DSM 27163</strain>
    </source>
</reference>
<sequence>MAEILFLAHRAPWPPDRGDRIRSWHMVEALAKLAPVHVAALADSEADAALARGKMAPLCKSLCIEVRRASRPIALAQAVLRGEPVSNRLFRSAALAEHVGALLALGTVTHIVGFSGQMAQYLPEHFAGPVVMDFVDVDSAKFATYAEQDGRQPLHWVHAREAVKLGAYEARVARAVDASLFVSEAEAMLFRERSGLDADRVHAVGNGIDTGYFDPAQPFEAVGRGDGPLAVFTGQMDYRPNIDAVRWFAADILPQVRGRHPQARFAIVGRAPTDEVRALGALPGVIVTGEVPDVRPWLAAADAVVAPLLLARGVQNKLLEAMAMARPVVASPAAATGIDAVDGEHLIVAEGGAAMADALCRLFDDRALAVRMGAAARERMIARYGWEAQLAPLGRLLGLAA</sequence>
<dbReference type="Proteomes" id="UP000537161">
    <property type="component" value="Unassembled WGS sequence"/>
</dbReference>
<keyword evidence="2" id="KW-1185">Reference proteome</keyword>
<comment type="caution">
    <text evidence="1">The sequence shown here is derived from an EMBL/GenBank/DDBJ whole genome shotgun (WGS) entry which is preliminary data.</text>
</comment>
<dbReference type="AlphaFoldDB" id="A0A7W9EQZ3"/>
<protein>
    <submittedName>
        <fullName evidence="1">Sugar transferase (PEP-CTERM/EpsH1 system associated)</fullName>
    </submittedName>
</protein>
<gene>
    <name evidence="1" type="ORF">FHR21_002550</name>
</gene>
<dbReference type="Pfam" id="PF13692">
    <property type="entry name" value="Glyco_trans_1_4"/>
    <property type="match status" value="1"/>
</dbReference>
<dbReference type="SUPFAM" id="SSF53756">
    <property type="entry name" value="UDP-Glycosyltransferase/glycogen phosphorylase"/>
    <property type="match status" value="1"/>
</dbReference>
<evidence type="ECO:0000313" key="1">
    <source>
        <dbReference type="EMBL" id="MBB5707187.1"/>
    </source>
</evidence>
<dbReference type="Gene3D" id="3.40.50.2000">
    <property type="entry name" value="Glycogen Phosphorylase B"/>
    <property type="match status" value="2"/>
</dbReference>
<dbReference type="CDD" id="cd03801">
    <property type="entry name" value="GT4_PimA-like"/>
    <property type="match status" value="1"/>
</dbReference>
<organism evidence="1 2">
    <name type="scientific">Sphingopyxis panaciterrulae</name>
    <dbReference type="NCBI Taxonomy" id="462372"/>
    <lineage>
        <taxon>Bacteria</taxon>
        <taxon>Pseudomonadati</taxon>
        <taxon>Pseudomonadota</taxon>
        <taxon>Alphaproteobacteria</taxon>
        <taxon>Sphingomonadales</taxon>
        <taxon>Sphingomonadaceae</taxon>
        <taxon>Sphingopyxis</taxon>
    </lineage>
</organism>
<dbReference type="NCBIfam" id="TIGR03087">
    <property type="entry name" value="stp1"/>
    <property type="match status" value="1"/>
</dbReference>
<dbReference type="PANTHER" id="PTHR12526">
    <property type="entry name" value="GLYCOSYLTRANSFERASE"/>
    <property type="match status" value="1"/>
</dbReference>
<keyword evidence="1" id="KW-0808">Transferase</keyword>
<dbReference type="PANTHER" id="PTHR12526:SF600">
    <property type="entry name" value="GLYCOSYL TRANSFERASE GROUP 1"/>
    <property type="match status" value="1"/>
</dbReference>
<dbReference type="RefSeq" id="WP_184098826.1">
    <property type="nucleotide sequence ID" value="NZ_JACIJH010000008.1"/>
</dbReference>
<dbReference type="InterPro" id="IPR017521">
    <property type="entry name" value="Sugar_tfrase_PEP-CTERM_Stp1"/>
</dbReference>
<dbReference type="GO" id="GO:0016757">
    <property type="term" value="F:glycosyltransferase activity"/>
    <property type="evidence" value="ECO:0007669"/>
    <property type="project" value="TreeGrafter"/>
</dbReference>
<accession>A0A7W9EQZ3</accession>
<dbReference type="EMBL" id="JACIJH010000008">
    <property type="protein sequence ID" value="MBB5707187.1"/>
    <property type="molecule type" value="Genomic_DNA"/>
</dbReference>
<proteinExistence type="predicted"/>
<name>A0A7W9EQZ3_9SPHN</name>
<evidence type="ECO:0000313" key="2">
    <source>
        <dbReference type="Proteomes" id="UP000537161"/>
    </source>
</evidence>